<comment type="caution">
    <text evidence="1">The sequence shown here is derived from an EMBL/GenBank/DDBJ whole genome shotgun (WGS) entry which is preliminary data.</text>
</comment>
<proteinExistence type="predicted"/>
<dbReference type="InParanoid" id="A0A7J8CZA0"/>
<name>A0A7J8CZA0_MOLMO</name>
<evidence type="ECO:0000313" key="1">
    <source>
        <dbReference type="EMBL" id="KAF6416213.1"/>
    </source>
</evidence>
<accession>A0A7J8CZA0</accession>
<evidence type="ECO:0000313" key="2">
    <source>
        <dbReference type="Proteomes" id="UP000550707"/>
    </source>
</evidence>
<keyword evidence="2" id="KW-1185">Reference proteome</keyword>
<dbReference type="Proteomes" id="UP000550707">
    <property type="component" value="Unassembled WGS sequence"/>
</dbReference>
<gene>
    <name evidence="1" type="ORF">HJG59_009493</name>
</gene>
<sequence length="130" mass="14365">MNNTMNSGEYLFSWRSIWRLPAVSQPPSALSSVPVLILGTNKQEHRKVQPKVTQLGVVEWALNPHSPALASFHHTLPPLFPPSCPQHLLRARPDASWAMSIQPSQQPRRGLLGGILPVIELGNPRTKEVG</sequence>
<reference evidence="1 2" key="1">
    <citation type="journal article" date="2020" name="Nature">
        <title>Six reference-quality genomes reveal evolution of bat adaptations.</title>
        <authorList>
            <person name="Jebb D."/>
            <person name="Huang Z."/>
            <person name="Pippel M."/>
            <person name="Hughes G.M."/>
            <person name="Lavrichenko K."/>
            <person name="Devanna P."/>
            <person name="Winkler S."/>
            <person name="Jermiin L.S."/>
            <person name="Skirmuntt E.C."/>
            <person name="Katzourakis A."/>
            <person name="Burkitt-Gray L."/>
            <person name="Ray D.A."/>
            <person name="Sullivan K.A.M."/>
            <person name="Roscito J.G."/>
            <person name="Kirilenko B.M."/>
            <person name="Davalos L.M."/>
            <person name="Corthals A.P."/>
            <person name="Power M.L."/>
            <person name="Jones G."/>
            <person name="Ransome R.D."/>
            <person name="Dechmann D.K.N."/>
            <person name="Locatelli A.G."/>
            <person name="Puechmaille S.J."/>
            <person name="Fedrigo O."/>
            <person name="Jarvis E.D."/>
            <person name="Hiller M."/>
            <person name="Vernes S.C."/>
            <person name="Myers E.W."/>
            <person name="Teeling E.C."/>
        </authorList>
    </citation>
    <scope>NUCLEOTIDE SEQUENCE [LARGE SCALE GENOMIC DNA]</scope>
    <source>
        <strain evidence="1">MMolMol1</strain>
        <tissue evidence="1">Muscle</tissue>
    </source>
</reference>
<protein>
    <submittedName>
        <fullName evidence="1">Uncharacterized protein</fullName>
    </submittedName>
</protein>
<organism evidence="1 2">
    <name type="scientific">Molossus molossus</name>
    <name type="common">Pallas' mastiff bat</name>
    <name type="synonym">Vespertilio molossus</name>
    <dbReference type="NCBI Taxonomy" id="27622"/>
    <lineage>
        <taxon>Eukaryota</taxon>
        <taxon>Metazoa</taxon>
        <taxon>Chordata</taxon>
        <taxon>Craniata</taxon>
        <taxon>Vertebrata</taxon>
        <taxon>Euteleostomi</taxon>
        <taxon>Mammalia</taxon>
        <taxon>Eutheria</taxon>
        <taxon>Laurasiatheria</taxon>
        <taxon>Chiroptera</taxon>
        <taxon>Yangochiroptera</taxon>
        <taxon>Molossidae</taxon>
        <taxon>Molossus</taxon>
    </lineage>
</organism>
<dbReference type="EMBL" id="JACASF010000019">
    <property type="protein sequence ID" value="KAF6416213.1"/>
    <property type="molecule type" value="Genomic_DNA"/>
</dbReference>
<dbReference type="AlphaFoldDB" id="A0A7J8CZA0"/>